<keyword evidence="4" id="KW-1185">Reference proteome</keyword>
<feature type="transmembrane region" description="Helical" evidence="1">
    <location>
        <begin position="78"/>
        <end position="98"/>
    </location>
</feature>
<comment type="caution">
    <text evidence="3">The sequence shown here is derived from an EMBL/GenBank/DDBJ whole genome shotgun (WGS) entry which is preliminary data.</text>
</comment>
<organism evidence="3 4">
    <name type="scientific">Cercophora samala</name>
    <dbReference type="NCBI Taxonomy" id="330535"/>
    <lineage>
        <taxon>Eukaryota</taxon>
        <taxon>Fungi</taxon>
        <taxon>Dikarya</taxon>
        <taxon>Ascomycota</taxon>
        <taxon>Pezizomycotina</taxon>
        <taxon>Sordariomycetes</taxon>
        <taxon>Sordariomycetidae</taxon>
        <taxon>Sordariales</taxon>
        <taxon>Lasiosphaeriaceae</taxon>
        <taxon>Cercophora</taxon>
    </lineage>
</organism>
<dbReference type="EMBL" id="JAULSY010000014">
    <property type="protein sequence ID" value="KAK0672299.1"/>
    <property type="molecule type" value="Genomic_DNA"/>
</dbReference>
<proteinExistence type="predicted"/>
<keyword evidence="1" id="KW-1133">Transmembrane helix</keyword>
<keyword evidence="1" id="KW-0472">Membrane</keyword>
<keyword evidence="2" id="KW-0732">Signal</keyword>
<sequence length="99" mass="9769">MQLLAPVILLTATLASATTSEQQPFRRQIGSNSSLVIVQAAETGALRAGAPLPTEGASRFAGDSGQGFFEVSGAPSTTVTAIGGLLGVVGAIVGGAMLL</sequence>
<feature type="chain" id="PRO_5041369928" evidence="2">
    <location>
        <begin position="18"/>
        <end position="99"/>
    </location>
</feature>
<evidence type="ECO:0000313" key="3">
    <source>
        <dbReference type="EMBL" id="KAK0672299.1"/>
    </source>
</evidence>
<evidence type="ECO:0000313" key="4">
    <source>
        <dbReference type="Proteomes" id="UP001174997"/>
    </source>
</evidence>
<name>A0AA40DD38_9PEZI</name>
<gene>
    <name evidence="3" type="ORF">QBC41DRAFT_314128</name>
</gene>
<evidence type="ECO:0000256" key="2">
    <source>
        <dbReference type="SAM" id="SignalP"/>
    </source>
</evidence>
<feature type="signal peptide" evidence="2">
    <location>
        <begin position="1"/>
        <end position="17"/>
    </location>
</feature>
<protein>
    <submittedName>
        <fullName evidence="3">Uncharacterized protein</fullName>
    </submittedName>
</protein>
<dbReference type="AlphaFoldDB" id="A0AA40DD38"/>
<evidence type="ECO:0000256" key="1">
    <source>
        <dbReference type="SAM" id="Phobius"/>
    </source>
</evidence>
<reference evidence="3" key="1">
    <citation type="submission" date="2023-06" db="EMBL/GenBank/DDBJ databases">
        <title>Genome-scale phylogeny and comparative genomics of the fungal order Sordariales.</title>
        <authorList>
            <consortium name="Lawrence Berkeley National Laboratory"/>
            <person name="Hensen N."/>
            <person name="Bonometti L."/>
            <person name="Westerberg I."/>
            <person name="Brannstrom I.O."/>
            <person name="Guillou S."/>
            <person name="Cros-Aarteil S."/>
            <person name="Calhoun S."/>
            <person name="Haridas S."/>
            <person name="Kuo A."/>
            <person name="Mondo S."/>
            <person name="Pangilinan J."/>
            <person name="Riley R."/>
            <person name="Labutti K."/>
            <person name="Andreopoulos B."/>
            <person name="Lipzen A."/>
            <person name="Chen C."/>
            <person name="Yanf M."/>
            <person name="Daum C."/>
            <person name="Ng V."/>
            <person name="Clum A."/>
            <person name="Steindorff A."/>
            <person name="Ohm R."/>
            <person name="Martin F."/>
            <person name="Silar P."/>
            <person name="Natvig D."/>
            <person name="Lalanne C."/>
            <person name="Gautier V."/>
            <person name="Ament-Velasquez S.L."/>
            <person name="Kruys A."/>
            <person name="Hutchinson M.I."/>
            <person name="Powell A.J."/>
            <person name="Barry K."/>
            <person name="Miller A.N."/>
            <person name="Grigoriev I.V."/>
            <person name="Debuchy R."/>
            <person name="Gladieux P."/>
            <person name="Thoren M.H."/>
            <person name="Johannesson H."/>
        </authorList>
    </citation>
    <scope>NUCLEOTIDE SEQUENCE</scope>
    <source>
        <strain evidence="3">CBS 307.81</strain>
    </source>
</reference>
<dbReference type="Proteomes" id="UP001174997">
    <property type="component" value="Unassembled WGS sequence"/>
</dbReference>
<keyword evidence="1" id="KW-0812">Transmembrane</keyword>
<accession>A0AA40DD38</accession>